<dbReference type="Proteomes" id="UP000009046">
    <property type="component" value="Unassembled WGS sequence"/>
</dbReference>
<reference evidence="2" key="2">
    <citation type="submission" date="2007-04" db="EMBL/GenBank/DDBJ databases">
        <title>The genome of the human body louse.</title>
        <authorList>
            <consortium name="The Human Body Louse Genome Consortium"/>
            <person name="Kirkness E."/>
            <person name="Walenz B."/>
            <person name="Hass B."/>
            <person name="Bruggner R."/>
            <person name="Strausberg R."/>
        </authorList>
    </citation>
    <scope>NUCLEOTIDE SEQUENCE</scope>
    <source>
        <strain evidence="2">USDA</strain>
    </source>
</reference>
<dbReference type="EMBL" id="AAZO01001692">
    <property type="status" value="NOT_ANNOTATED_CDS"/>
    <property type="molecule type" value="Genomic_DNA"/>
</dbReference>
<evidence type="ECO:0000313" key="3">
    <source>
        <dbReference type="EnsemblMetazoa" id="PHUM146130-PA"/>
    </source>
</evidence>
<protein>
    <submittedName>
        <fullName evidence="2 3">Uncharacterized protein</fullName>
    </submittedName>
</protein>
<dbReference type="GeneID" id="8239467"/>
<proteinExistence type="predicted"/>
<dbReference type="VEuPathDB" id="VectorBase:PHUM146130"/>
<gene>
    <name evidence="3" type="primary">8239467</name>
    <name evidence="2" type="ORF">Phum_PHUM146130</name>
</gene>
<dbReference type="RefSeq" id="XP_002424676.1">
    <property type="nucleotide sequence ID" value="XM_002424631.1"/>
</dbReference>
<evidence type="ECO:0000313" key="4">
    <source>
        <dbReference type="Proteomes" id="UP000009046"/>
    </source>
</evidence>
<evidence type="ECO:0000313" key="2">
    <source>
        <dbReference type="EMBL" id="EEB11938.1"/>
    </source>
</evidence>
<dbReference type="CTD" id="8239467"/>
<organism>
    <name type="scientific">Pediculus humanus subsp. corporis</name>
    <name type="common">Body louse</name>
    <dbReference type="NCBI Taxonomy" id="121224"/>
    <lineage>
        <taxon>Eukaryota</taxon>
        <taxon>Metazoa</taxon>
        <taxon>Ecdysozoa</taxon>
        <taxon>Arthropoda</taxon>
        <taxon>Hexapoda</taxon>
        <taxon>Insecta</taxon>
        <taxon>Pterygota</taxon>
        <taxon>Neoptera</taxon>
        <taxon>Paraneoptera</taxon>
        <taxon>Psocodea</taxon>
        <taxon>Troctomorpha</taxon>
        <taxon>Phthiraptera</taxon>
        <taxon>Anoplura</taxon>
        <taxon>Pediculidae</taxon>
        <taxon>Pediculus</taxon>
    </lineage>
</organism>
<dbReference type="EnsemblMetazoa" id="PHUM146130-RA">
    <property type="protein sequence ID" value="PHUM146130-PA"/>
    <property type="gene ID" value="PHUM146130"/>
</dbReference>
<dbReference type="InParanoid" id="E0VEW4"/>
<dbReference type="AlphaFoldDB" id="E0VEW4"/>
<evidence type="ECO:0000256" key="1">
    <source>
        <dbReference type="SAM" id="SignalP"/>
    </source>
</evidence>
<sequence length="83" mass="8989">MKTGTSVLVILSAYVCAVFAAFDQCPIDAKCCPLESGQCSIDSTHCLLNSNCSPFITMRSTDDHFSTSSRVLNPFLSFTEISN</sequence>
<keyword evidence="1" id="KW-0732">Signal</keyword>
<reference evidence="3" key="3">
    <citation type="submission" date="2020-05" db="UniProtKB">
        <authorList>
            <consortium name="EnsemblMetazoa"/>
        </authorList>
    </citation>
    <scope>IDENTIFICATION</scope>
    <source>
        <strain evidence="3">USDA</strain>
    </source>
</reference>
<name>E0VEW4_PEDHC</name>
<dbReference type="HOGENOM" id="CLU_2545345_0_0_1"/>
<dbReference type="KEGG" id="phu:Phum_PHUM146130"/>
<feature type="signal peptide" evidence="1">
    <location>
        <begin position="1"/>
        <end position="20"/>
    </location>
</feature>
<dbReference type="EMBL" id="DS235100">
    <property type="protein sequence ID" value="EEB11938.1"/>
    <property type="molecule type" value="Genomic_DNA"/>
</dbReference>
<keyword evidence="4" id="KW-1185">Reference proteome</keyword>
<accession>E0VEW4</accession>
<feature type="chain" id="PRO_5014570073" evidence="1">
    <location>
        <begin position="21"/>
        <end position="83"/>
    </location>
</feature>
<reference evidence="2" key="1">
    <citation type="submission" date="2007-04" db="EMBL/GenBank/DDBJ databases">
        <title>Annotation of Pediculus humanus corporis strain USDA.</title>
        <authorList>
            <person name="Kirkness E."/>
            <person name="Hannick L."/>
            <person name="Hass B."/>
            <person name="Bruggner R."/>
            <person name="Lawson D."/>
            <person name="Bidwell S."/>
            <person name="Joardar V."/>
            <person name="Caler E."/>
            <person name="Walenz B."/>
            <person name="Inman J."/>
            <person name="Schobel S."/>
            <person name="Galinsky K."/>
            <person name="Amedeo P."/>
            <person name="Strausberg R."/>
        </authorList>
    </citation>
    <scope>NUCLEOTIDE SEQUENCE</scope>
    <source>
        <strain evidence="2">USDA</strain>
    </source>
</reference>